<dbReference type="Gene3D" id="3.60.21.10">
    <property type="match status" value="1"/>
</dbReference>
<feature type="binding site" evidence="5">
    <location>
        <position position="172"/>
    </location>
    <ligand>
        <name>Fe cation</name>
        <dbReference type="ChEBI" id="CHEBI:24875"/>
        <label>2</label>
    </ligand>
</feature>
<dbReference type="PANTHER" id="PTHR42988:SF2">
    <property type="entry name" value="CYCLIC NUCLEOTIDE PHOSPHODIESTERASE CBUA0032-RELATED"/>
    <property type="match status" value="1"/>
</dbReference>
<comment type="function">
    <text evidence="5">Hydrolyzes cAMP to 5'-AMP. Plays an important regulatory role in modulating the intracellular concentration of cAMP, thereby influencing cAMP-dependent processes.</text>
</comment>
<dbReference type="PANTHER" id="PTHR42988">
    <property type="entry name" value="PHOSPHOHYDROLASE"/>
    <property type="match status" value="1"/>
</dbReference>
<dbReference type="GO" id="GO:0046872">
    <property type="term" value="F:metal ion binding"/>
    <property type="evidence" value="ECO:0007669"/>
    <property type="project" value="UniProtKB-UniRule"/>
</dbReference>
<dbReference type="KEGG" id="mvi:X808_2290"/>
<dbReference type="STRING" id="1433287.X808_2290"/>
<keyword evidence="3 5" id="KW-0408">Iron</keyword>
<evidence type="ECO:0000256" key="1">
    <source>
        <dbReference type="ARBA" id="ARBA00022723"/>
    </source>
</evidence>
<evidence type="ECO:0000256" key="2">
    <source>
        <dbReference type="ARBA" id="ARBA00022801"/>
    </source>
</evidence>
<keyword evidence="1 5" id="KW-0479">Metal-binding</keyword>
<dbReference type="RefSeq" id="WP_231475465.1">
    <property type="nucleotide sequence ID" value="NZ_CP006943.1"/>
</dbReference>
<organism evidence="7 8">
    <name type="scientific">Mannheimia varigena USDA-ARS-USMARC-1296</name>
    <dbReference type="NCBI Taxonomy" id="1433287"/>
    <lineage>
        <taxon>Bacteria</taxon>
        <taxon>Pseudomonadati</taxon>
        <taxon>Pseudomonadota</taxon>
        <taxon>Gammaproteobacteria</taxon>
        <taxon>Pasteurellales</taxon>
        <taxon>Pasteurellaceae</taxon>
        <taxon>Mannheimia</taxon>
    </lineage>
</organism>
<dbReference type="EMBL" id="CP006943">
    <property type="protein sequence ID" value="AHG74756.1"/>
    <property type="molecule type" value="Genomic_DNA"/>
</dbReference>
<sequence>MVVSSMRECLKIDKRGVIRLLQITDPHLFSNPEDKLLGVDTLASFKEVIQQIKKQIIRAGDSFDLILATGDLIQDHQIQGYEHFAKITKALNLPIFWLEGNHDSPTEMNEILSAYSHVMPHKHILVGEHWQILMLNTHVAGQAYGELTESQLNWLESKLAEYPEHFSLIVQHHNILPTNSAWLDQHSLKNAKELEKVLSKFDKVRAIIHGHIHQQVDAHWQGIPIFATPSTCIQFKPNCDEFTLDILPQGWREFYLYENGELETVVKRLNSNEFLPNLEAKGY</sequence>
<dbReference type="SUPFAM" id="SSF56300">
    <property type="entry name" value="Metallo-dependent phosphatases"/>
    <property type="match status" value="1"/>
</dbReference>
<feature type="binding site" evidence="5">
    <location>
        <begin position="101"/>
        <end position="102"/>
    </location>
    <ligand>
        <name>AMP</name>
        <dbReference type="ChEBI" id="CHEBI:456215"/>
    </ligand>
</feature>
<feature type="binding site" evidence="5">
    <location>
        <position position="25"/>
    </location>
    <ligand>
        <name>Fe cation</name>
        <dbReference type="ChEBI" id="CHEBI:24875"/>
        <label>1</label>
    </ligand>
</feature>
<feature type="binding site" evidence="5">
    <location>
        <position position="213"/>
    </location>
    <ligand>
        <name>AMP</name>
        <dbReference type="ChEBI" id="CHEBI:456215"/>
    </ligand>
</feature>
<feature type="binding site" evidence="5">
    <location>
        <position position="211"/>
    </location>
    <ligand>
        <name>Fe cation</name>
        <dbReference type="ChEBI" id="CHEBI:24875"/>
        <label>2</label>
    </ligand>
</feature>
<comment type="cofactor">
    <cofactor evidence="5">
        <name>Fe(2+)</name>
        <dbReference type="ChEBI" id="CHEBI:29033"/>
    </cofactor>
    <text evidence="5">Binds 2 Fe(2+) ions per subunit.</text>
</comment>
<feature type="binding site" evidence="5">
    <location>
        <position position="27"/>
    </location>
    <ligand>
        <name>Fe cation</name>
        <dbReference type="ChEBI" id="CHEBI:24875"/>
        <label>1</label>
    </ligand>
</feature>
<dbReference type="InterPro" id="IPR050884">
    <property type="entry name" value="CNP_phosphodiesterase-III"/>
</dbReference>
<evidence type="ECO:0000313" key="8">
    <source>
        <dbReference type="Proteomes" id="UP000066995"/>
    </source>
</evidence>
<comment type="similarity">
    <text evidence="4 5">Belongs to the cyclic nucleotide phosphodiesterase class-III family.</text>
</comment>
<dbReference type="Pfam" id="PF00149">
    <property type="entry name" value="Metallophos"/>
    <property type="match status" value="1"/>
</dbReference>
<dbReference type="CDD" id="cd07402">
    <property type="entry name" value="MPP_GpdQ"/>
    <property type="match status" value="1"/>
</dbReference>
<dbReference type="Proteomes" id="UP000066995">
    <property type="component" value="Chromosome"/>
</dbReference>
<dbReference type="eggNOG" id="COG1409">
    <property type="taxonomic scope" value="Bacteria"/>
</dbReference>
<protein>
    <recommendedName>
        <fullName evidence="5">3',5'-cyclic adenosine monophosphate phosphodiesterase CpdA</fullName>
        <shortName evidence="5">3',5'-cyclic AMP phosphodiesterase</shortName>
        <shortName evidence="5">cAMP phosphodiesterase</shortName>
        <ecNumber evidence="5">3.1.4.53</ecNumber>
    </recommendedName>
</protein>
<evidence type="ECO:0000259" key="6">
    <source>
        <dbReference type="Pfam" id="PF00149"/>
    </source>
</evidence>
<dbReference type="EC" id="3.1.4.53" evidence="5"/>
<keyword evidence="8" id="KW-1185">Reference proteome</keyword>
<evidence type="ECO:0000256" key="4">
    <source>
        <dbReference type="ARBA" id="ARBA00025742"/>
    </source>
</evidence>
<feature type="binding site" evidence="5">
    <location>
        <position position="71"/>
    </location>
    <ligand>
        <name>AMP</name>
        <dbReference type="ChEBI" id="CHEBI:456215"/>
    </ligand>
</feature>
<dbReference type="GO" id="GO:0000166">
    <property type="term" value="F:nucleotide binding"/>
    <property type="evidence" value="ECO:0007669"/>
    <property type="project" value="UniProtKB-UniRule"/>
</dbReference>
<comment type="catalytic activity">
    <reaction evidence="5">
        <text>3',5'-cyclic AMP + H2O = AMP + H(+)</text>
        <dbReference type="Rhea" id="RHEA:25277"/>
        <dbReference type="ChEBI" id="CHEBI:15377"/>
        <dbReference type="ChEBI" id="CHEBI:15378"/>
        <dbReference type="ChEBI" id="CHEBI:58165"/>
        <dbReference type="ChEBI" id="CHEBI:456215"/>
        <dbReference type="EC" id="3.1.4.53"/>
    </reaction>
</comment>
<keyword evidence="5" id="KW-0547">Nucleotide-binding</keyword>
<reference evidence="7 8" key="1">
    <citation type="submission" date="2013-12" db="EMBL/GenBank/DDBJ databases">
        <title>Annotation of the Mannheimia varigena USDA-ARS-USMARC-1296 complete genome.</title>
        <authorList>
            <person name="Harhay G.P."/>
            <person name="Clawson M.L."/>
            <person name="Murray R.W."/>
            <person name="Lubbers B.V."/>
            <person name="Heaton M.P."/>
            <person name="Chitko-Mckown C.G."/>
            <person name="Harhay D.M."/>
            <person name="Smith T.P.L."/>
        </authorList>
    </citation>
    <scope>NUCLEOTIDE SEQUENCE [LARGE SCALE GENOMIC DNA]</scope>
    <source>
        <strain evidence="7 8">USDA-ARS-USMARC-1296</strain>
    </source>
</reference>
<dbReference type="InterPro" id="IPR046379">
    <property type="entry name" value="cAMP_phosphodiest_CpdA"/>
</dbReference>
<dbReference type="HAMAP" id="MF_00905">
    <property type="entry name" value="cAMP_phosphodiest_CpdA"/>
    <property type="match status" value="1"/>
</dbReference>
<dbReference type="PATRIC" id="fig|1433287.3.peg.228"/>
<name>W0Q8B2_9PAST</name>
<proteinExistence type="inferred from homology"/>
<evidence type="ECO:0000256" key="3">
    <source>
        <dbReference type="ARBA" id="ARBA00023004"/>
    </source>
</evidence>
<dbReference type="NCBIfam" id="NF008359">
    <property type="entry name" value="PRK11148.1"/>
    <property type="match status" value="1"/>
</dbReference>
<dbReference type="InterPro" id="IPR004843">
    <property type="entry name" value="Calcineurin-like_PHP"/>
</dbReference>
<feature type="binding site" evidence="5">
    <location>
        <position position="27"/>
    </location>
    <ligand>
        <name>AMP</name>
        <dbReference type="ChEBI" id="CHEBI:456215"/>
    </ligand>
</feature>
<dbReference type="InterPro" id="IPR026575">
    <property type="entry name" value="GpdQ/CpdA-like"/>
</dbReference>
<gene>
    <name evidence="5" type="primary">cpdA</name>
    <name evidence="7" type="ORF">X808_2290</name>
</gene>
<feature type="domain" description="Calcineurin-like phosphoesterase" evidence="6">
    <location>
        <begin position="18"/>
        <end position="214"/>
    </location>
</feature>
<accession>W0Q8B2</accession>
<keyword evidence="5" id="KW-0114">cAMP</keyword>
<dbReference type="InterPro" id="IPR029052">
    <property type="entry name" value="Metallo-depent_PP-like"/>
</dbReference>
<dbReference type="AlphaFoldDB" id="W0Q8B2"/>
<dbReference type="HOGENOM" id="CLU_070320_0_0_6"/>
<dbReference type="GO" id="GO:0004115">
    <property type="term" value="F:3',5'-cyclic-AMP phosphodiesterase activity"/>
    <property type="evidence" value="ECO:0007669"/>
    <property type="project" value="UniProtKB-UniRule"/>
</dbReference>
<keyword evidence="2 5" id="KW-0378">Hydrolase</keyword>
<feature type="binding site" evidence="5">
    <location>
        <position position="71"/>
    </location>
    <ligand>
        <name>Fe cation</name>
        <dbReference type="ChEBI" id="CHEBI:24875"/>
        <label>2</label>
    </ligand>
</feature>
<feature type="binding site" evidence="5">
    <location>
        <position position="213"/>
    </location>
    <ligand>
        <name>Fe cation</name>
        <dbReference type="ChEBI" id="CHEBI:24875"/>
        <label>1</label>
    </ligand>
</feature>
<feature type="binding site" evidence="5">
    <location>
        <position position="71"/>
    </location>
    <ligand>
        <name>Fe cation</name>
        <dbReference type="ChEBI" id="CHEBI:24875"/>
        <label>1</label>
    </ligand>
</feature>
<evidence type="ECO:0000256" key="5">
    <source>
        <dbReference type="HAMAP-Rule" id="MF_00905"/>
    </source>
</evidence>
<evidence type="ECO:0000313" key="7">
    <source>
        <dbReference type="EMBL" id="AHG74756.1"/>
    </source>
</evidence>
<feature type="binding site" evidence="5">
    <location>
        <position position="101"/>
    </location>
    <ligand>
        <name>Fe cation</name>
        <dbReference type="ChEBI" id="CHEBI:24875"/>
        <label>2</label>
    </ligand>
</feature>